<dbReference type="RefSeq" id="WP_025847176.1">
    <property type="nucleotide sequence ID" value="NZ_BJOD01000043.1"/>
</dbReference>
<evidence type="ECO:0000313" key="1">
    <source>
        <dbReference type="EMBL" id="RNB61444.1"/>
    </source>
</evidence>
<reference evidence="1 2" key="1">
    <citation type="submission" date="2018-10" db="EMBL/GenBank/DDBJ databases">
        <title>Phylogenomics of Brevibacillus.</title>
        <authorList>
            <person name="Dunlap C."/>
        </authorList>
    </citation>
    <scope>NUCLEOTIDE SEQUENCE [LARGE SCALE GENOMIC DNA]</scope>
    <source>
        <strain evidence="1 2">NRRL NRS 1219</strain>
    </source>
</reference>
<dbReference type="GeneID" id="82808849"/>
<dbReference type="EMBL" id="RHHN01000006">
    <property type="protein sequence ID" value="RNB61444.1"/>
    <property type="molecule type" value="Genomic_DNA"/>
</dbReference>
<keyword evidence="1" id="KW-0238">DNA-binding</keyword>
<gene>
    <name evidence="1" type="ORF">EB820_00985</name>
</gene>
<dbReference type="GO" id="GO:0003677">
    <property type="term" value="F:DNA binding"/>
    <property type="evidence" value="ECO:0007669"/>
    <property type="project" value="UniProtKB-KW"/>
</dbReference>
<proteinExistence type="predicted"/>
<dbReference type="Pfam" id="PF04237">
    <property type="entry name" value="YjbR"/>
    <property type="match status" value="1"/>
</dbReference>
<dbReference type="SUPFAM" id="SSF142906">
    <property type="entry name" value="YjbR-like"/>
    <property type="match status" value="1"/>
</dbReference>
<dbReference type="AlphaFoldDB" id="A0A3M8BDE0"/>
<accession>A0A3M8BDE0</accession>
<comment type="caution">
    <text evidence="1">The sequence shown here is derived from an EMBL/GenBank/DDBJ whole genome shotgun (WGS) entry which is preliminary data.</text>
</comment>
<evidence type="ECO:0000313" key="2">
    <source>
        <dbReference type="Proteomes" id="UP000276178"/>
    </source>
</evidence>
<dbReference type="Proteomes" id="UP000276178">
    <property type="component" value="Unassembled WGS sequence"/>
</dbReference>
<dbReference type="InterPro" id="IPR038056">
    <property type="entry name" value="YjbR-like_sf"/>
</dbReference>
<dbReference type="Gene3D" id="3.90.1150.30">
    <property type="match status" value="1"/>
</dbReference>
<protein>
    <submittedName>
        <fullName evidence="1">MmcQ/YjbR family DNA-binding protein</fullName>
    </submittedName>
</protein>
<dbReference type="InterPro" id="IPR058532">
    <property type="entry name" value="YjbR/MT2646/Rv2570-like"/>
</dbReference>
<dbReference type="OrthoDB" id="277063at2"/>
<organism evidence="1 2">
    <name type="scientific">Brevibacillus agri</name>
    <dbReference type="NCBI Taxonomy" id="51101"/>
    <lineage>
        <taxon>Bacteria</taxon>
        <taxon>Bacillati</taxon>
        <taxon>Bacillota</taxon>
        <taxon>Bacilli</taxon>
        <taxon>Bacillales</taxon>
        <taxon>Paenibacillaceae</taxon>
        <taxon>Brevibacillus</taxon>
    </lineage>
</organism>
<name>A0A3M8BDE0_9BACL</name>
<sequence>MAHERISSKEGLAMEAAVRKLAVRLPEVTEQVDGFGHTSFRVSDKPFVIMGEGGADGPALSFKVLKTTQEILLAQEHFYKTPYIGQHGWVSIRAQHIADYDMLADYLLEGYLCAAPKRLVKQVQANAQAQ</sequence>